<keyword evidence="12 13" id="KW-0464">Manganese</keyword>
<dbReference type="InterPro" id="IPR013343">
    <property type="entry name" value="CRISPR-assoc_prot_Cas4"/>
</dbReference>
<dbReference type="CDD" id="cd09637">
    <property type="entry name" value="Cas4_I-A_I-B_I-C_I-D_II-B"/>
    <property type="match status" value="1"/>
</dbReference>
<evidence type="ECO:0000256" key="1">
    <source>
        <dbReference type="ARBA" id="ARBA00001966"/>
    </source>
</evidence>
<comment type="function">
    <text evidence="13">CRISPR (clustered regularly interspaced short palindromic repeat) is an adaptive immune system that provides protection against mobile genetic elements (viruses, transposable elements and conjugative plasmids). CRISPR clusters contain sequences complementary to antecedent mobile elements and target invading nucleic acids. CRISPR clusters are transcribed and processed into CRISPR RNA (crRNA).</text>
</comment>
<dbReference type="OrthoDB" id="9781776at2"/>
<dbReference type="GO" id="GO:0051607">
    <property type="term" value="P:defense response to virus"/>
    <property type="evidence" value="ECO:0007669"/>
    <property type="project" value="UniProtKB-KW"/>
</dbReference>
<dbReference type="PANTHER" id="PTHR36531">
    <property type="entry name" value="CRISPR-ASSOCIATED EXONUCLEASE CAS4"/>
    <property type="match status" value="1"/>
</dbReference>
<protein>
    <recommendedName>
        <fullName evidence="4 13">CRISPR-associated exonuclease Cas4</fullName>
        <ecNumber evidence="3 13">3.1.12.1</ecNumber>
    </recommendedName>
</protein>
<organism evidence="16 17">
    <name type="scientific">Desulfobacter hydrogenophilus</name>
    <dbReference type="NCBI Taxonomy" id="2291"/>
    <lineage>
        <taxon>Bacteria</taxon>
        <taxon>Pseudomonadati</taxon>
        <taxon>Thermodesulfobacteriota</taxon>
        <taxon>Desulfobacteria</taxon>
        <taxon>Desulfobacterales</taxon>
        <taxon>Desulfobacteraceae</taxon>
        <taxon>Desulfobacter</taxon>
    </lineage>
</organism>
<keyword evidence="9 13" id="KW-0408">Iron</keyword>
<evidence type="ECO:0000256" key="8">
    <source>
        <dbReference type="ARBA" id="ARBA00022839"/>
    </source>
</evidence>
<evidence type="ECO:0000256" key="3">
    <source>
        <dbReference type="ARBA" id="ARBA00012768"/>
    </source>
</evidence>
<evidence type="ECO:0000256" key="9">
    <source>
        <dbReference type="ARBA" id="ARBA00023004"/>
    </source>
</evidence>
<dbReference type="Proteomes" id="UP000293902">
    <property type="component" value="Chromosome"/>
</dbReference>
<evidence type="ECO:0000256" key="7">
    <source>
        <dbReference type="ARBA" id="ARBA00022801"/>
    </source>
</evidence>
<dbReference type="EMBL" id="CP036313">
    <property type="protein sequence ID" value="QBH13953.1"/>
    <property type="molecule type" value="Genomic_DNA"/>
</dbReference>
<evidence type="ECO:0000256" key="4">
    <source>
        <dbReference type="ARBA" id="ARBA00020049"/>
    </source>
</evidence>
<dbReference type="EC" id="3.1.12.1" evidence="3 13"/>
<dbReference type="PANTHER" id="PTHR36531:SF6">
    <property type="entry name" value="DNA REPLICATION ATP-DEPENDENT HELICASE_NUCLEASE DNA2"/>
    <property type="match status" value="1"/>
</dbReference>
<evidence type="ECO:0000256" key="11">
    <source>
        <dbReference type="ARBA" id="ARBA00023118"/>
    </source>
</evidence>
<keyword evidence="5 13" id="KW-0540">Nuclease</keyword>
<evidence type="ECO:0000313" key="15">
    <source>
        <dbReference type="EMBL" id="QBH13953.1"/>
    </source>
</evidence>
<evidence type="ECO:0000256" key="13">
    <source>
        <dbReference type="RuleBase" id="RU365022"/>
    </source>
</evidence>
<dbReference type="GO" id="GO:0046872">
    <property type="term" value="F:metal ion binding"/>
    <property type="evidence" value="ECO:0007669"/>
    <property type="project" value="UniProtKB-KW"/>
</dbReference>
<evidence type="ECO:0000313" key="17">
    <source>
        <dbReference type="Proteomes" id="UP000248798"/>
    </source>
</evidence>
<proteinExistence type="inferred from homology"/>
<dbReference type="InterPro" id="IPR022765">
    <property type="entry name" value="Dna2/Cas4_DUF83"/>
</dbReference>
<dbReference type="AlphaFoldDB" id="A0A328FG79"/>
<gene>
    <name evidence="16" type="primary">cas4</name>
    <name evidence="16" type="ORF">DO021_02485</name>
    <name evidence="15" type="ORF">EYB58_14070</name>
</gene>
<keyword evidence="8 13" id="KW-0269">Exonuclease</keyword>
<evidence type="ECO:0000313" key="16">
    <source>
        <dbReference type="EMBL" id="RAM03634.1"/>
    </source>
</evidence>
<evidence type="ECO:0000256" key="12">
    <source>
        <dbReference type="ARBA" id="ARBA00023211"/>
    </source>
</evidence>
<feature type="domain" description="DUF83" evidence="14">
    <location>
        <begin position="14"/>
        <end position="192"/>
    </location>
</feature>
<evidence type="ECO:0000256" key="6">
    <source>
        <dbReference type="ARBA" id="ARBA00022723"/>
    </source>
</evidence>
<sequence>MVYPEKEYLPLSGLQHILFCRRQCALIHVEQLWEENLFTAQGRVMHERVDRGDQTDRGKIKMEYGLPLKSARLGVTGKADVVEFHRTDSSIQKWVPFPVEYKRGKPKKDLSDKLQLCAQAICLEEMLNTDILSGALFYGKTRRRLEVAFDEKLRHKTMEAAKQLHAMIESGITPPPEYAKKCDACSFFSLCMPKAIEKKRTVSSWLKRMVRKDIIE</sequence>
<name>A0A328FG79_9BACT</name>
<evidence type="ECO:0000256" key="5">
    <source>
        <dbReference type="ARBA" id="ARBA00022722"/>
    </source>
</evidence>
<evidence type="ECO:0000259" key="14">
    <source>
        <dbReference type="Pfam" id="PF01930"/>
    </source>
</evidence>
<keyword evidence="6 13" id="KW-0479">Metal-binding</keyword>
<keyword evidence="18" id="KW-1185">Reference proteome</keyword>
<keyword evidence="7 13" id="KW-0378">Hydrolase</keyword>
<dbReference type="GO" id="GO:0004527">
    <property type="term" value="F:exonuclease activity"/>
    <property type="evidence" value="ECO:0007669"/>
    <property type="project" value="UniProtKB-KW"/>
</dbReference>
<evidence type="ECO:0000313" key="18">
    <source>
        <dbReference type="Proteomes" id="UP000293902"/>
    </source>
</evidence>
<dbReference type="GO" id="GO:0051536">
    <property type="term" value="F:iron-sulfur cluster binding"/>
    <property type="evidence" value="ECO:0007669"/>
    <property type="project" value="UniProtKB-KW"/>
</dbReference>
<evidence type="ECO:0000256" key="10">
    <source>
        <dbReference type="ARBA" id="ARBA00023014"/>
    </source>
</evidence>
<accession>A0A328FG79</accession>
<dbReference type="InterPro" id="IPR051827">
    <property type="entry name" value="Cas4_exonuclease"/>
</dbReference>
<keyword evidence="11 13" id="KW-0051">Antiviral defense</keyword>
<reference evidence="15 18" key="2">
    <citation type="submission" date="2019-02" db="EMBL/GenBank/DDBJ databases">
        <title>Complete genome sequence of Desulfobacter hydrogenophilus AcRS1.</title>
        <authorList>
            <person name="Marietou A."/>
            <person name="Lund M.B."/>
            <person name="Marshall I.P.G."/>
            <person name="Schreiber L."/>
            <person name="Jorgensen B."/>
        </authorList>
    </citation>
    <scope>NUCLEOTIDE SEQUENCE [LARGE SCALE GENOMIC DNA]</scope>
    <source>
        <strain evidence="15 18">AcRS1</strain>
    </source>
</reference>
<keyword evidence="10 13" id="KW-0411">Iron-sulfur</keyword>
<dbReference type="NCBIfam" id="TIGR00372">
    <property type="entry name" value="cas4"/>
    <property type="match status" value="1"/>
</dbReference>
<dbReference type="Proteomes" id="UP000248798">
    <property type="component" value="Unassembled WGS sequence"/>
</dbReference>
<comment type="cofactor">
    <cofactor evidence="13">
        <name>iron-sulfur cluster</name>
        <dbReference type="ChEBI" id="CHEBI:30408"/>
    </cofactor>
</comment>
<dbReference type="EMBL" id="QLNI01000003">
    <property type="protein sequence ID" value="RAM03634.1"/>
    <property type="molecule type" value="Genomic_DNA"/>
</dbReference>
<reference evidence="16 17" key="1">
    <citation type="submission" date="2018-06" db="EMBL/GenBank/DDBJ databases">
        <title>Complete Genome Sequence of Desulfobacter hydrogenophilus (DSM3380).</title>
        <authorList>
            <person name="Marietou A."/>
            <person name="Schreiber L."/>
            <person name="Marshall I."/>
            <person name="Jorgensen B."/>
        </authorList>
    </citation>
    <scope>NUCLEOTIDE SEQUENCE [LARGE SCALE GENOMIC DNA]</scope>
    <source>
        <strain evidence="16 17">DSM 3380</strain>
    </source>
</reference>
<comment type="similarity">
    <text evidence="2 13">Belongs to the CRISPR-associated exonuclease Cas4 family.</text>
</comment>
<comment type="cofactor">
    <cofactor evidence="13">
        <name>Mg(2+)</name>
        <dbReference type="ChEBI" id="CHEBI:18420"/>
    </cofactor>
    <cofactor evidence="13">
        <name>Mn(2+)</name>
        <dbReference type="ChEBI" id="CHEBI:29035"/>
    </cofactor>
    <text evidence="13">Mg(2+) or Mn(2+) required for ssDNA cleavage activity.</text>
</comment>
<dbReference type="RefSeq" id="WP_111953377.1">
    <property type="nucleotide sequence ID" value="NZ_CP036313.1"/>
</dbReference>
<dbReference type="InterPro" id="IPR011604">
    <property type="entry name" value="PDDEXK-like_dom_sf"/>
</dbReference>
<evidence type="ECO:0000256" key="2">
    <source>
        <dbReference type="ARBA" id="ARBA00009189"/>
    </source>
</evidence>
<dbReference type="Pfam" id="PF01930">
    <property type="entry name" value="Cas_Cas4"/>
    <property type="match status" value="1"/>
</dbReference>
<dbReference type="Gene3D" id="3.90.320.10">
    <property type="match status" value="1"/>
</dbReference>
<comment type="cofactor">
    <cofactor evidence="1">
        <name>[4Fe-4S] cluster</name>
        <dbReference type="ChEBI" id="CHEBI:49883"/>
    </cofactor>
</comment>